<evidence type="ECO:0000256" key="2">
    <source>
        <dbReference type="ARBA" id="ARBA00022643"/>
    </source>
</evidence>
<comment type="cofactor">
    <cofactor evidence="6">
        <name>FMN</name>
        <dbReference type="ChEBI" id="CHEBI:58210"/>
    </cofactor>
    <text evidence="6">Binds 1 FMN per subunit.</text>
</comment>
<accession>A0A432YWE8</accession>
<keyword evidence="1 6" id="KW-0285">Flavoprotein</keyword>
<dbReference type="GO" id="GO:0009055">
    <property type="term" value="F:electron transfer activity"/>
    <property type="evidence" value="ECO:0007669"/>
    <property type="project" value="UniProtKB-UniRule"/>
</dbReference>
<evidence type="ECO:0000256" key="6">
    <source>
        <dbReference type="HAMAP-Rule" id="MF_01216"/>
    </source>
</evidence>
<gene>
    <name evidence="6" type="primary">azoR</name>
    <name evidence="8" type="ORF">CWI73_01960</name>
</gene>
<dbReference type="HAMAP" id="MF_01216">
    <property type="entry name" value="Azoreductase_type1"/>
    <property type="match status" value="1"/>
</dbReference>
<keyword evidence="2 6" id="KW-0288">FMN</keyword>
<protein>
    <recommendedName>
        <fullName evidence="6">FMN dependent NADH:quinone oxidoreductase</fullName>
        <ecNumber evidence="6">1.6.5.-</ecNumber>
    </recommendedName>
    <alternativeName>
        <fullName evidence="6">Azo-dye reductase</fullName>
    </alternativeName>
    <alternativeName>
        <fullName evidence="6">FMN-dependent NADH-azo compound oxidoreductase</fullName>
    </alternativeName>
    <alternativeName>
        <fullName evidence="6">FMN-dependent NADH-azoreductase</fullName>
        <ecNumber evidence="6">1.7.1.17</ecNumber>
    </alternativeName>
</protein>
<dbReference type="GO" id="GO:0016655">
    <property type="term" value="F:oxidoreductase activity, acting on NAD(P)H, quinone or similar compound as acceptor"/>
    <property type="evidence" value="ECO:0007669"/>
    <property type="project" value="InterPro"/>
</dbReference>
<comment type="caution">
    <text evidence="8">The sequence shown here is derived from an EMBL/GenBank/DDBJ whole genome shotgun (WGS) entry which is preliminary data.</text>
</comment>
<dbReference type="InterPro" id="IPR029039">
    <property type="entry name" value="Flavoprotein-like_sf"/>
</dbReference>
<keyword evidence="3 6" id="KW-0560">Oxidoreductase</keyword>
<organism evidence="8 9">
    <name type="scientific">Idiomarina piscisalsi</name>
    <dbReference type="NCBI Taxonomy" id="1096243"/>
    <lineage>
        <taxon>Bacteria</taxon>
        <taxon>Pseudomonadati</taxon>
        <taxon>Pseudomonadota</taxon>
        <taxon>Gammaproteobacteria</taxon>
        <taxon>Alteromonadales</taxon>
        <taxon>Idiomarinaceae</taxon>
        <taxon>Idiomarina</taxon>
    </lineage>
</organism>
<feature type="binding site" evidence="6">
    <location>
        <begin position="15"/>
        <end position="17"/>
    </location>
    <ligand>
        <name>FMN</name>
        <dbReference type="ChEBI" id="CHEBI:58210"/>
    </ligand>
</feature>
<dbReference type="Gene3D" id="3.40.50.360">
    <property type="match status" value="1"/>
</dbReference>
<dbReference type="Pfam" id="PF02525">
    <property type="entry name" value="Flavodoxin_2"/>
    <property type="match status" value="1"/>
</dbReference>
<feature type="binding site" evidence="6">
    <location>
        <begin position="81"/>
        <end position="84"/>
    </location>
    <ligand>
        <name>FMN</name>
        <dbReference type="ChEBI" id="CHEBI:58210"/>
    </ligand>
</feature>
<evidence type="ECO:0000259" key="7">
    <source>
        <dbReference type="Pfam" id="PF02525"/>
    </source>
</evidence>
<dbReference type="EC" id="1.7.1.17" evidence="6"/>
<evidence type="ECO:0000313" key="8">
    <source>
        <dbReference type="EMBL" id="RUO67649.1"/>
    </source>
</evidence>
<sequence>MNVLHLDSGIFVEGSVSRQLSADIIKKLQAESDISVKHRDLVTDAIPHLGADELLAEDKPLINELIEELKNADVLVIGAPMYNFTIPTQLKAWIDRVLQAGVTFRYTENGPEGLLEGKKAYIASGRGGVYSSGDASALDHQEAYLKTALSFIGITDVEVVRAEGLNMGDEAREQGLSNAQSQVADIA</sequence>
<name>A0A432YWE8_9GAMM</name>
<dbReference type="PANTHER" id="PTHR43741:SF4">
    <property type="entry name" value="FMN-DEPENDENT NADH:QUINONE OXIDOREDUCTASE"/>
    <property type="match status" value="1"/>
</dbReference>
<evidence type="ECO:0000256" key="5">
    <source>
        <dbReference type="ARBA" id="ARBA00048542"/>
    </source>
</evidence>
<proteinExistence type="inferred from homology"/>
<dbReference type="GO" id="GO:0016652">
    <property type="term" value="F:oxidoreductase activity, acting on NAD(P)H as acceptor"/>
    <property type="evidence" value="ECO:0007669"/>
    <property type="project" value="UniProtKB-UniRule"/>
</dbReference>
<dbReference type="PANTHER" id="PTHR43741">
    <property type="entry name" value="FMN-DEPENDENT NADH-AZOREDUCTASE 1"/>
    <property type="match status" value="1"/>
</dbReference>
<comment type="function">
    <text evidence="6">Quinone reductase that provides resistance to thiol-specific stress caused by electrophilic quinones.</text>
</comment>
<dbReference type="InterPro" id="IPR023048">
    <property type="entry name" value="NADH:quinone_OxRdtase_FMN_depd"/>
</dbReference>
<dbReference type="RefSeq" id="WP_126751307.1">
    <property type="nucleotide sequence ID" value="NZ_JBHUMT010000016.1"/>
</dbReference>
<evidence type="ECO:0000256" key="3">
    <source>
        <dbReference type="ARBA" id="ARBA00023002"/>
    </source>
</evidence>
<comment type="catalytic activity">
    <reaction evidence="5">
        <text>N,N-dimethyl-1,4-phenylenediamine + anthranilate + 2 NAD(+) = 2-(4-dimethylaminophenyl)diazenylbenzoate + 2 NADH + 2 H(+)</text>
        <dbReference type="Rhea" id="RHEA:55872"/>
        <dbReference type="ChEBI" id="CHEBI:15378"/>
        <dbReference type="ChEBI" id="CHEBI:15783"/>
        <dbReference type="ChEBI" id="CHEBI:16567"/>
        <dbReference type="ChEBI" id="CHEBI:57540"/>
        <dbReference type="ChEBI" id="CHEBI:57945"/>
        <dbReference type="ChEBI" id="CHEBI:71579"/>
        <dbReference type="EC" id="1.7.1.17"/>
    </reaction>
    <physiologicalReaction direction="right-to-left" evidence="5">
        <dbReference type="Rhea" id="RHEA:55874"/>
    </physiologicalReaction>
</comment>
<comment type="catalytic activity">
    <reaction evidence="6">
        <text>2 a quinone + NADH + H(+) = 2 a 1,4-benzosemiquinone + NAD(+)</text>
        <dbReference type="Rhea" id="RHEA:65952"/>
        <dbReference type="ChEBI" id="CHEBI:15378"/>
        <dbReference type="ChEBI" id="CHEBI:57540"/>
        <dbReference type="ChEBI" id="CHEBI:57945"/>
        <dbReference type="ChEBI" id="CHEBI:132124"/>
        <dbReference type="ChEBI" id="CHEBI:134225"/>
    </reaction>
</comment>
<comment type="function">
    <text evidence="6">Also exhibits azoreductase activity. Catalyzes the reductive cleavage of the azo bond in aromatic azo compounds to the corresponding amines.</text>
</comment>
<dbReference type="EC" id="1.6.5.-" evidence="6"/>
<dbReference type="EMBL" id="PIQA01000001">
    <property type="protein sequence ID" value="RUO67649.1"/>
    <property type="molecule type" value="Genomic_DNA"/>
</dbReference>
<dbReference type="GO" id="GO:0010181">
    <property type="term" value="F:FMN binding"/>
    <property type="evidence" value="ECO:0007669"/>
    <property type="project" value="UniProtKB-UniRule"/>
</dbReference>
<reference evidence="8 9" key="1">
    <citation type="journal article" date="2011" name="Front. Microbiol.">
        <title>Genomic signatures of strain selection and enhancement in Bacillus atrophaeus var. globigii, a historical biowarfare simulant.</title>
        <authorList>
            <person name="Gibbons H.S."/>
            <person name="Broomall S.M."/>
            <person name="McNew L.A."/>
            <person name="Daligault H."/>
            <person name="Chapman C."/>
            <person name="Bruce D."/>
            <person name="Karavis M."/>
            <person name="Krepps M."/>
            <person name="McGregor P.A."/>
            <person name="Hong C."/>
            <person name="Park K.H."/>
            <person name="Akmal A."/>
            <person name="Feldman A."/>
            <person name="Lin J.S."/>
            <person name="Chang W.E."/>
            <person name="Higgs B.W."/>
            <person name="Demirev P."/>
            <person name="Lindquist J."/>
            <person name="Liem A."/>
            <person name="Fochler E."/>
            <person name="Read T.D."/>
            <person name="Tapia R."/>
            <person name="Johnson S."/>
            <person name="Bishop-Lilly K.A."/>
            <person name="Detter C."/>
            <person name="Han C."/>
            <person name="Sozhamannan S."/>
            <person name="Rosenzweig C.N."/>
            <person name="Skowronski E.W."/>
        </authorList>
    </citation>
    <scope>NUCLEOTIDE SEQUENCE [LARGE SCALE GENOMIC DNA]</scope>
    <source>
        <strain evidence="8 9">TPS4-2</strain>
    </source>
</reference>
<evidence type="ECO:0000256" key="1">
    <source>
        <dbReference type="ARBA" id="ARBA00022630"/>
    </source>
</evidence>
<dbReference type="SUPFAM" id="SSF52218">
    <property type="entry name" value="Flavoproteins"/>
    <property type="match status" value="1"/>
</dbReference>
<dbReference type="InterPro" id="IPR003680">
    <property type="entry name" value="Flavodoxin_fold"/>
</dbReference>
<comment type="caution">
    <text evidence="6">Lacks conserved residue(s) required for the propagation of feature annotation.</text>
</comment>
<dbReference type="Proteomes" id="UP000288361">
    <property type="component" value="Unassembled WGS sequence"/>
</dbReference>
<dbReference type="InterPro" id="IPR050104">
    <property type="entry name" value="FMN-dep_NADH:Q_OxRdtase_AzoR1"/>
</dbReference>
<evidence type="ECO:0000313" key="9">
    <source>
        <dbReference type="Proteomes" id="UP000288361"/>
    </source>
</evidence>
<dbReference type="AlphaFoldDB" id="A0A432YWE8"/>
<keyword evidence="4 6" id="KW-0520">NAD</keyword>
<comment type="similarity">
    <text evidence="6">Belongs to the azoreductase type 1 family.</text>
</comment>
<feature type="domain" description="Flavodoxin-like fold" evidence="7">
    <location>
        <begin position="1"/>
        <end position="184"/>
    </location>
</feature>
<comment type="subunit">
    <text evidence="6">Homodimer.</text>
</comment>
<evidence type="ECO:0000256" key="4">
    <source>
        <dbReference type="ARBA" id="ARBA00023027"/>
    </source>
</evidence>